<reference evidence="2" key="1">
    <citation type="submission" date="2018-02" db="EMBL/GenBank/DDBJ databases">
        <title>Rhizophora mucronata_Transcriptome.</title>
        <authorList>
            <person name="Meera S.P."/>
            <person name="Sreeshan A."/>
            <person name="Augustine A."/>
        </authorList>
    </citation>
    <scope>NUCLEOTIDE SEQUENCE</scope>
    <source>
        <tissue evidence="2">Leaf</tissue>
    </source>
</reference>
<protein>
    <submittedName>
        <fullName evidence="2">Uncharacterized protein</fullName>
    </submittedName>
</protein>
<evidence type="ECO:0000313" key="2">
    <source>
        <dbReference type="EMBL" id="MBW90753.1"/>
    </source>
</evidence>
<feature type="transmembrane region" description="Helical" evidence="1">
    <location>
        <begin position="6"/>
        <end position="25"/>
    </location>
</feature>
<accession>A0A2P2JBD3</accession>
<dbReference type="AlphaFoldDB" id="A0A2P2JBD3"/>
<name>A0A2P2JBD3_RHIMU</name>
<keyword evidence="1" id="KW-0472">Membrane</keyword>
<keyword evidence="1" id="KW-0812">Transmembrane</keyword>
<sequence>MDSTSAILISLALLAAIARISYVLYRTGRPLRGQKSLEPLSTLIVLGSGELVHSL</sequence>
<keyword evidence="1" id="KW-1133">Transmembrane helix</keyword>
<dbReference type="EMBL" id="GGEC01010270">
    <property type="protein sequence ID" value="MBW90753.1"/>
    <property type="molecule type" value="Transcribed_RNA"/>
</dbReference>
<proteinExistence type="predicted"/>
<organism evidence="2">
    <name type="scientific">Rhizophora mucronata</name>
    <name type="common">Asiatic mangrove</name>
    <dbReference type="NCBI Taxonomy" id="61149"/>
    <lineage>
        <taxon>Eukaryota</taxon>
        <taxon>Viridiplantae</taxon>
        <taxon>Streptophyta</taxon>
        <taxon>Embryophyta</taxon>
        <taxon>Tracheophyta</taxon>
        <taxon>Spermatophyta</taxon>
        <taxon>Magnoliopsida</taxon>
        <taxon>eudicotyledons</taxon>
        <taxon>Gunneridae</taxon>
        <taxon>Pentapetalae</taxon>
        <taxon>rosids</taxon>
        <taxon>fabids</taxon>
        <taxon>Malpighiales</taxon>
        <taxon>Rhizophoraceae</taxon>
        <taxon>Rhizophora</taxon>
    </lineage>
</organism>
<evidence type="ECO:0000256" key="1">
    <source>
        <dbReference type="SAM" id="Phobius"/>
    </source>
</evidence>